<keyword evidence="3" id="KW-1185">Reference proteome</keyword>
<evidence type="ECO:0000313" key="3">
    <source>
        <dbReference type="Proteomes" id="UP000001072"/>
    </source>
</evidence>
<dbReference type="GeneID" id="18922986"/>
<feature type="region of interest" description="Disordered" evidence="1">
    <location>
        <begin position="63"/>
        <end position="87"/>
    </location>
</feature>
<organism evidence="3">
    <name type="scientific">Melampsora larici-populina (strain 98AG31 / pathotype 3-4-7)</name>
    <name type="common">Poplar leaf rust fungus</name>
    <dbReference type="NCBI Taxonomy" id="747676"/>
    <lineage>
        <taxon>Eukaryota</taxon>
        <taxon>Fungi</taxon>
        <taxon>Dikarya</taxon>
        <taxon>Basidiomycota</taxon>
        <taxon>Pucciniomycotina</taxon>
        <taxon>Pucciniomycetes</taxon>
        <taxon>Pucciniales</taxon>
        <taxon>Melampsoraceae</taxon>
        <taxon>Melampsora</taxon>
    </lineage>
</organism>
<evidence type="ECO:0000313" key="2">
    <source>
        <dbReference type="EMBL" id="EGG06442.1"/>
    </source>
</evidence>
<reference evidence="3" key="1">
    <citation type="journal article" date="2011" name="Proc. Natl. Acad. Sci. U.S.A.">
        <title>Obligate biotrophy features unraveled by the genomic analysis of rust fungi.</title>
        <authorList>
            <person name="Duplessis S."/>
            <person name="Cuomo C.A."/>
            <person name="Lin Y.-C."/>
            <person name="Aerts A."/>
            <person name="Tisserant E."/>
            <person name="Veneault-Fourrey C."/>
            <person name="Joly D.L."/>
            <person name="Hacquard S."/>
            <person name="Amselem J."/>
            <person name="Cantarel B.L."/>
            <person name="Chiu R."/>
            <person name="Coutinho P.M."/>
            <person name="Feau N."/>
            <person name="Field M."/>
            <person name="Frey P."/>
            <person name="Gelhaye E."/>
            <person name="Goldberg J."/>
            <person name="Grabherr M.G."/>
            <person name="Kodira C.D."/>
            <person name="Kohler A."/>
            <person name="Kuees U."/>
            <person name="Lindquist E.A."/>
            <person name="Lucas S.M."/>
            <person name="Mago R."/>
            <person name="Mauceli E."/>
            <person name="Morin E."/>
            <person name="Murat C."/>
            <person name="Pangilinan J.L."/>
            <person name="Park R."/>
            <person name="Pearson M."/>
            <person name="Quesneville H."/>
            <person name="Rouhier N."/>
            <person name="Sakthikumar S."/>
            <person name="Salamov A.A."/>
            <person name="Schmutz J."/>
            <person name="Selles B."/>
            <person name="Shapiro H."/>
            <person name="Tanguay P."/>
            <person name="Tuskan G.A."/>
            <person name="Henrissat B."/>
            <person name="Van de Peer Y."/>
            <person name="Rouze P."/>
            <person name="Ellis J.G."/>
            <person name="Dodds P.N."/>
            <person name="Schein J.E."/>
            <person name="Zhong S."/>
            <person name="Hamelin R.C."/>
            <person name="Grigoriev I.V."/>
            <person name="Szabo L.J."/>
            <person name="Martin F."/>
        </authorList>
    </citation>
    <scope>NUCLEOTIDE SEQUENCE [LARGE SCALE GENOMIC DNA]</scope>
    <source>
        <strain evidence="3">98AG31 / pathotype 3-4-7</strain>
    </source>
</reference>
<protein>
    <submittedName>
        <fullName evidence="2">Uncharacterized protein</fullName>
    </submittedName>
</protein>
<dbReference type="Proteomes" id="UP000001072">
    <property type="component" value="Unassembled WGS sequence"/>
</dbReference>
<feature type="region of interest" description="Disordered" evidence="1">
    <location>
        <begin position="144"/>
        <end position="208"/>
    </location>
</feature>
<gene>
    <name evidence="2" type="ORF">MELLADRAFT_106777</name>
</gene>
<name>F4RML8_MELLP</name>
<dbReference type="VEuPathDB" id="FungiDB:MELLADRAFT_106777"/>
<dbReference type="HOGENOM" id="CLU_1321149_0_0_1"/>
<sequence>MVSVPRPHVDPAAIARLRPTAPVVRNIRREVILPPRMKKLSAISTVSIRPPISSLCVINSPEQKKTIEDSEEKKPTQKSPSEEKAVVVVTPKRQSIFSSKCKGEPSGKKITHENVARAGSLRKHQAGTVGSKYPGRKSLVTVEEGSMKGKGNTFTSSTRNLISSGRRSVDVTRTSRGQPFQTNTDIKRSASVKSPNLSKNLDPCDECD</sequence>
<dbReference type="AlphaFoldDB" id="F4RML8"/>
<evidence type="ECO:0000256" key="1">
    <source>
        <dbReference type="SAM" id="MobiDB-lite"/>
    </source>
</evidence>
<accession>F4RML8</accession>
<proteinExistence type="predicted"/>
<dbReference type="EMBL" id="GL883108">
    <property type="protein sequence ID" value="EGG06442.1"/>
    <property type="molecule type" value="Genomic_DNA"/>
</dbReference>
<dbReference type="OrthoDB" id="2507702at2759"/>
<dbReference type="RefSeq" id="XP_007410276.1">
    <property type="nucleotide sequence ID" value="XM_007410214.1"/>
</dbReference>
<feature type="compositionally biased region" description="Basic and acidic residues" evidence="1">
    <location>
        <begin position="63"/>
        <end position="85"/>
    </location>
</feature>
<dbReference type="InParanoid" id="F4RML8"/>
<feature type="compositionally biased region" description="Polar residues" evidence="1">
    <location>
        <begin position="152"/>
        <end position="184"/>
    </location>
</feature>
<dbReference type="KEGG" id="mlr:MELLADRAFT_106777"/>